<reference evidence="1" key="1">
    <citation type="submission" date="2012-09" db="EMBL/GenBank/DDBJ databases">
        <authorList>
            <person name="Martin A.A."/>
        </authorList>
    </citation>
    <scope>NUCLEOTIDE SEQUENCE</scope>
</reference>
<protein>
    <submittedName>
        <fullName evidence="2">ANK_REP_REGION domain-containing protein</fullName>
    </submittedName>
</protein>
<organism evidence="1 2">
    <name type="scientific">Angiostrongylus cantonensis</name>
    <name type="common">Rat lungworm</name>
    <dbReference type="NCBI Taxonomy" id="6313"/>
    <lineage>
        <taxon>Eukaryota</taxon>
        <taxon>Metazoa</taxon>
        <taxon>Ecdysozoa</taxon>
        <taxon>Nematoda</taxon>
        <taxon>Chromadorea</taxon>
        <taxon>Rhabditida</taxon>
        <taxon>Rhabditina</taxon>
        <taxon>Rhabditomorpha</taxon>
        <taxon>Strongyloidea</taxon>
        <taxon>Metastrongylidae</taxon>
        <taxon>Angiostrongylus</taxon>
    </lineage>
</organism>
<name>A0A0K0D6N2_ANGCA</name>
<keyword evidence="1" id="KW-1185">Reference proteome</keyword>
<dbReference type="Proteomes" id="UP000035642">
    <property type="component" value="Unassembled WGS sequence"/>
</dbReference>
<proteinExistence type="predicted"/>
<dbReference type="AlphaFoldDB" id="A0A0K0D6N2"/>
<dbReference type="WBParaSite" id="ACAC_0000572701-mRNA-1">
    <property type="protein sequence ID" value="ACAC_0000572701-mRNA-1"/>
    <property type="gene ID" value="ACAC_0000572701"/>
</dbReference>
<accession>A0A0K0D6N2</accession>
<reference evidence="2" key="2">
    <citation type="submission" date="2017-02" db="UniProtKB">
        <authorList>
            <consortium name="WormBaseParasite"/>
        </authorList>
    </citation>
    <scope>IDENTIFICATION</scope>
</reference>
<sequence length="343" mass="37383">MYLLTPHSLCSGSSTKQRGAVEACWAHNPEVGGSKPLAANQLTLHSLYSGSSTNNRGAVEVCWAHNPEVGGSKPLAANVFIWAFKRDRILDIIVRLIEYSGSSTKQRGAVEVCWAHNPEVGGSKPLAANVFIWAFKRDRIFDIMSSTKQRGAVEACWAHNPESTTKQRGAVEACWAHNPEVGGSKPLAANLLTLHSLYSGSSMKQRGAVEACWAHNPEVGGSKQLAMFLPLINYLLTLHSLYSGSSTKQRGAVEACWAHNPEVGGSKPLAANVFIWAFKRDRILDIIVRLIEIYSGSSTKQRGAVEACWAHNPEVGGSKQLASNVFIWAFKRDRILECGILSM</sequence>
<evidence type="ECO:0000313" key="1">
    <source>
        <dbReference type="Proteomes" id="UP000035642"/>
    </source>
</evidence>
<evidence type="ECO:0000313" key="2">
    <source>
        <dbReference type="WBParaSite" id="ACAC_0000572701-mRNA-1"/>
    </source>
</evidence>